<feature type="transmembrane region" description="Helical" evidence="2">
    <location>
        <begin position="12"/>
        <end position="34"/>
    </location>
</feature>
<reference evidence="6 9" key="2">
    <citation type="submission" date="2018-07" db="EMBL/GenBank/DDBJ databases">
        <title>The molecular basis for the intramolecular migration of carboxyl group in the catabolism of para-hydroxybenzoate via gentisate.</title>
        <authorList>
            <person name="Zhao H."/>
            <person name="Xu Y."/>
            <person name="Lin S."/>
            <person name="Spain J.C."/>
            <person name="Zhou N.-Y."/>
        </authorList>
    </citation>
    <scope>NUCLEOTIDE SEQUENCE [LARGE SCALE GENOMIC DNA]</scope>
    <source>
        <strain evidence="6 9">PHB-7a</strain>
    </source>
</reference>
<dbReference type="Pfam" id="PF13556">
    <property type="entry name" value="HTH_30"/>
    <property type="match status" value="1"/>
</dbReference>
<dbReference type="EMBL" id="NUEQ01000015">
    <property type="protein sequence ID" value="PEJ33922.1"/>
    <property type="molecule type" value="Genomic_DNA"/>
</dbReference>
<organism evidence="7 8">
    <name type="scientific">Peribacillus butanolivorans</name>
    <dbReference type="NCBI Taxonomy" id="421767"/>
    <lineage>
        <taxon>Bacteria</taxon>
        <taxon>Bacillati</taxon>
        <taxon>Bacillota</taxon>
        <taxon>Bacilli</taxon>
        <taxon>Bacillales</taxon>
        <taxon>Bacillaceae</taxon>
        <taxon>Peribacillus</taxon>
    </lineage>
</organism>
<keyword evidence="2" id="KW-0472">Membrane</keyword>
<dbReference type="InterPro" id="IPR041522">
    <property type="entry name" value="CdaR_GGDEF"/>
</dbReference>
<keyword evidence="2" id="KW-0812">Transmembrane</keyword>
<evidence type="ECO:0000313" key="7">
    <source>
        <dbReference type="EMBL" id="PEJ33922.1"/>
    </source>
</evidence>
<protein>
    <submittedName>
        <fullName evidence="7">PucR family transcriptional regulator</fullName>
    </submittedName>
</protein>
<evidence type="ECO:0000256" key="2">
    <source>
        <dbReference type="SAM" id="Phobius"/>
    </source>
</evidence>
<proteinExistence type="inferred from homology"/>
<feature type="domain" description="CdaR GGDEF-like" evidence="5">
    <location>
        <begin position="523"/>
        <end position="656"/>
    </location>
</feature>
<dbReference type="InterPro" id="IPR003018">
    <property type="entry name" value="GAF"/>
</dbReference>
<sequence>MFEFPKTSVYLLRYVTINILIFLYLLWVILQQWIRTGDAPMNKSEKRTKLVEKIETHLRLTARNLVKFDTIQETLDFTVESFQLEFSWDFVAIVLREDDILYPKVWKGGSPHFADSFPIHLSECSPEILEEGWDIRKEESSLNCKFYKLMKNERISTWFTVPLKDDGISYGFCIIGFHNFVPLISEVEQIFVEFGKDVAVAMQLAKEKEFEKRKLSSIRWVNENVTPGSSMEELVQKVLELSCQGTMAEDASIYLFDESENCFYLQSPLIGSPKLEENIRVIGENELSTYFPFFEKSGGFQLSVPLVVNLKTVGMIHLANKAMGAFTVGDLELLKFLSNHVAALFENARLYLNEIHLKQRLQKIMGYQQELVKETLYGEDFDVITDTLSGLLSCSIILFDRFFRYISIHLENEDEYSLPDIYSLIEKEKAKIGKEKRGIWLGDFKKDSTAIGFWPVIGSGELLGYLAIITNKNAVDEVTNLTIGHALNVYAIQFIKQKLIIETKEQVKDSYITKLFEEKIEDKAKIVEYATLMNIDLYRPHRIAALKLEEESLLSHSNLIEREAEKASEWDHMKEQLYLKYKEIIVTKRDDMMILMIPVEREKDLASSYWGELYQYLREQPIFKKLSLTIYMGVGGATDKLEDYYYAYKQAMHAYNVSRNGFPKNGLAIFDELGSYSLLNNLKDPALADLFLKKYLAPLMEYAKGSGADLMNTLRAYLFNNGNLKNTMDVLFIHRSTLRYRLERIRDILDMDIEDAETRLNLMIAYKLHDLYQSSQL</sequence>
<dbReference type="PANTHER" id="PTHR33744">
    <property type="entry name" value="CARBOHYDRATE DIACID REGULATOR"/>
    <property type="match status" value="1"/>
</dbReference>
<evidence type="ECO:0000313" key="9">
    <source>
        <dbReference type="Proteomes" id="UP000260457"/>
    </source>
</evidence>
<dbReference type="SUPFAM" id="SSF55781">
    <property type="entry name" value="GAF domain-like"/>
    <property type="match status" value="1"/>
</dbReference>
<dbReference type="Gene3D" id="1.10.10.2840">
    <property type="entry name" value="PucR C-terminal helix-turn-helix domain"/>
    <property type="match status" value="1"/>
</dbReference>
<dbReference type="PANTHER" id="PTHR33744:SF1">
    <property type="entry name" value="DNA-BINDING TRANSCRIPTIONAL ACTIVATOR ADER"/>
    <property type="match status" value="1"/>
</dbReference>
<gene>
    <name evidence="7" type="ORF">CN689_10800</name>
    <name evidence="6" type="ORF">DTO10_17590</name>
</gene>
<dbReference type="AlphaFoldDB" id="A0AAX0S411"/>
<dbReference type="Proteomes" id="UP000220106">
    <property type="component" value="Unassembled WGS sequence"/>
</dbReference>
<dbReference type="EMBL" id="CP030926">
    <property type="protein sequence ID" value="AXN39993.1"/>
    <property type="molecule type" value="Genomic_DNA"/>
</dbReference>
<dbReference type="Pfam" id="PF13492">
    <property type="entry name" value="GAF_3"/>
    <property type="match status" value="1"/>
</dbReference>
<dbReference type="InterPro" id="IPR025736">
    <property type="entry name" value="PucR_C-HTH_dom"/>
</dbReference>
<accession>A0AAX0S411</accession>
<feature type="domain" description="PucR C-terminal helix-turn-helix" evidence="4">
    <location>
        <begin position="710"/>
        <end position="767"/>
    </location>
</feature>
<evidence type="ECO:0000256" key="1">
    <source>
        <dbReference type="ARBA" id="ARBA00006754"/>
    </source>
</evidence>
<dbReference type="Proteomes" id="UP000260457">
    <property type="component" value="Chromosome"/>
</dbReference>
<evidence type="ECO:0000259" key="3">
    <source>
        <dbReference type="Pfam" id="PF13492"/>
    </source>
</evidence>
<feature type="domain" description="GAF" evidence="3">
    <location>
        <begin position="230"/>
        <end position="342"/>
    </location>
</feature>
<keyword evidence="9" id="KW-1185">Reference proteome</keyword>
<evidence type="ECO:0000313" key="8">
    <source>
        <dbReference type="Proteomes" id="UP000220106"/>
    </source>
</evidence>
<dbReference type="KEGG" id="pbut:DTO10_17590"/>
<reference evidence="7 8" key="1">
    <citation type="submission" date="2017-09" db="EMBL/GenBank/DDBJ databases">
        <title>Large-scale bioinformatics analysis of Bacillus genomes uncovers conserved roles of natural products in bacterial physiology.</title>
        <authorList>
            <consortium name="Agbiome Team Llc"/>
            <person name="Bleich R.M."/>
            <person name="Kirk G.J."/>
            <person name="Santa Maria K.C."/>
            <person name="Allen S.E."/>
            <person name="Farag S."/>
            <person name="Shank E.A."/>
            <person name="Bowers A."/>
        </authorList>
    </citation>
    <scope>NUCLEOTIDE SEQUENCE [LARGE SCALE GENOMIC DNA]</scope>
    <source>
        <strain evidence="7 8">AFS003229</strain>
    </source>
</reference>
<name>A0AAX0S411_9BACI</name>
<dbReference type="InterPro" id="IPR029016">
    <property type="entry name" value="GAF-like_dom_sf"/>
</dbReference>
<dbReference type="InterPro" id="IPR042070">
    <property type="entry name" value="PucR_C-HTH_sf"/>
</dbReference>
<evidence type="ECO:0000259" key="5">
    <source>
        <dbReference type="Pfam" id="PF17853"/>
    </source>
</evidence>
<dbReference type="Gene3D" id="3.30.450.40">
    <property type="match status" value="2"/>
</dbReference>
<dbReference type="InterPro" id="IPR051448">
    <property type="entry name" value="CdaR-like_regulators"/>
</dbReference>
<keyword evidence="2" id="KW-1133">Transmembrane helix</keyword>
<dbReference type="Pfam" id="PF17853">
    <property type="entry name" value="GGDEF_2"/>
    <property type="match status" value="1"/>
</dbReference>
<comment type="similarity">
    <text evidence="1">Belongs to the CdaR family.</text>
</comment>
<evidence type="ECO:0000313" key="6">
    <source>
        <dbReference type="EMBL" id="AXN39993.1"/>
    </source>
</evidence>
<evidence type="ECO:0000259" key="4">
    <source>
        <dbReference type="Pfam" id="PF13556"/>
    </source>
</evidence>